<dbReference type="InterPro" id="IPR003772">
    <property type="entry name" value="YceD"/>
</dbReference>
<dbReference type="PANTHER" id="PTHR34374">
    <property type="entry name" value="LARGE RIBOSOMAL RNA SUBUNIT ACCUMULATION PROTEIN YCED HOMOLOG 1, CHLOROPLASTIC"/>
    <property type="match status" value="1"/>
</dbReference>
<dbReference type="EMBL" id="DVHL01000044">
    <property type="protein sequence ID" value="HIR66327.1"/>
    <property type="molecule type" value="Genomic_DNA"/>
</dbReference>
<dbReference type="Pfam" id="PF02620">
    <property type="entry name" value="YceD"/>
    <property type="match status" value="1"/>
</dbReference>
<dbReference type="AlphaFoldDB" id="A0A9D1E4G4"/>
<reference evidence="1" key="1">
    <citation type="submission" date="2020-10" db="EMBL/GenBank/DDBJ databases">
        <authorList>
            <person name="Gilroy R."/>
        </authorList>
    </citation>
    <scope>NUCLEOTIDE SEQUENCE</scope>
    <source>
        <strain evidence="1">CHK121-14286</strain>
    </source>
</reference>
<dbReference type="Proteomes" id="UP000824200">
    <property type="component" value="Unassembled WGS sequence"/>
</dbReference>
<sequence length="167" mass="18324">MVQVSENIVIDLTKCLANVGEIVPFGGDFVLCGDLLSYPDATLEKVSVSFDVTFLNPDVLVEGTVQCFLKGKCDRCQENVEKSVTLPFRQIFCKDFAPEDGYAYTASRLDATKAVQDEIVLGLPTLFLCDDNCKGLCPECGADLNKGDCGCEKNRENVFSVLKNLKF</sequence>
<protein>
    <submittedName>
        <fullName evidence="1">DUF177 domain-containing protein</fullName>
    </submittedName>
</protein>
<gene>
    <name evidence="1" type="ORF">IAC95_05560</name>
</gene>
<reference evidence="1" key="2">
    <citation type="journal article" date="2021" name="PeerJ">
        <title>Extensive microbial diversity within the chicken gut microbiome revealed by metagenomics and culture.</title>
        <authorList>
            <person name="Gilroy R."/>
            <person name="Ravi A."/>
            <person name="Getino M."/>
            <person name="Pursley I."/>
            <person name="Horton D.L."/>
            <person name="Alikhan N.F."/>
            <person name="Baker D."/>
            <person name="Gharbi K."/>
            <person name="Hall N."/>
            <person name="Watson M."/>
            <person name="Adriaenssens E.M."/>
            <person name="Foster-Nyarko E."/>
            <person name="Jarju S."/>
            <person name="Secka A."/>
            <person name="Antonio M."/>
            <person name="Oren A."/>
            <person name="Chaudhuri R.R."/>
            <person name="La Ragione R."/>
            <person name="Hildebrand F."/>
            <person name="Pallen M.J."/>
        </authorList>
    </citation>
    <scope>NUCLEOTIDE SEQUENCE</scope>
    <source>
        <strain evidence="1">CHK121-14286</strain>
    </source>
</reference>
<proteinExistence type="predicted"/>
<accession>A0A9D1E4G4</accession>
<organism evidence="1 2">
    <name type="scientific">Candidatus Fimimonas gallinarum</name>
    <dbReference type="NCBI Taxonomy" id="2840821"/>
    <lineage>
        <taxon>Bacteria</taxon>
        <taxon>Pseudomonadati</taxon>
        <taxon>Myxococcota</taxon>
        <taxon>Myxococcia</taxon>
        <taxon>Myxococcales</taxon>
        <taxon>Cystobacterineae</taxon>
        <taxon>Myxococcaceae</taxon>
        <taxon>Myxococcaceae incertae sedis</taxon>
        <taxon>Candidatus Fimimonas</taxon>
    </lineage>
</organism>
<comment type="caution">
    <text evidence="1">The sequence shown here is derived from an EMBL/GenBank/DDBJ whole genome shotgun (WGS) entry which is preliminary data.</text>
</comment>
<dbReference type="PANTHER" id="PTHR34374:SF1">
    <property type="entry name" value="LARGE RIBOSOMAL RNA SUBUNIT ACCUMULATION PROTEIN YCED HOMOLOG 1, CHLOROPLASTIC"/>
    <property type="match status" value="1"/>
</dbReference>
<name>A0A9D1E4G4_9BACT</name>
<evidence type="ECO:0000313" key="2">
    <source>
        <dbReference type="Proteomes" id="UP000824200"/>
    </source>
</evidence>
<evidence type="ECO:0000313" key="1">
    <source>
        <dbReference type="EMBL" id="HIR66327.1"/>
    </source>
</evidence>